<evidence type="ECO:0000256" key="4">
    <source>
        <dbReference type="HAMAP-Rule" id="MF_00929"/>
    </source>
</evidence>
<dbReference type="SUPFAM" id="SSF48208">
    <property type="entry name" value="Six-hairpin glycosidases"/>
    <property type="match status" value="1"/>
</dbReference>
<dbReference type="EMBL" id="QNUX01000014">
    <property type="protein sequence ID" value="RBN49324.1"/>
    <property type="molecule type" value="Genomic_DNA"/>
</dbReference>
<dbReference type="EC" id="5.1.3.11" evidence="4"/>
<dbReference type="GO" id="GO:0005975">
    <property type="term" value="P:carbohydrate metabolic process"/>
    <property type="evidence" value="ECO:0007669"/>
    <property type="project" value="InterPro"/>
</dbReference>
<name>A0A366AZK9_9FLAO</name>
<dbReference type="OrthoDB" id="618431at2"/>
<dbReference type="InterPro" id="IPR008928">
    <property type="entry name" value="6-hairpin_glycosidase_sf"/>
</dbReference>
<proteinExistence type="inferred from homology"/>
<keyword evidence="3 4" id="KW-0413">Isomerase</keyword>
<dbReference type="InterPro" id="IPR012341">
    <property type="entry name" value="6hp_glycosidase-like_sf"/>
</dbReference>
<comment type="similarity">
    <text evidence="4">Belongs to the cellobiose 2-epimerase family.</text>
</comment>
<comment type="function">
    <text evidence="4">Catalyzes the reversible epimerization of cellobiose to 4-O-beta-D-glucopyranosyl-D-mannose (Glc-Man).</text>
</comment>
<comment type="similarity">
    <text evidence="2">Belongs to the N-acylglucosamine 2-epimerase family.</text>
</comment>
<dbReference type="Pfam" id="PF07221">
    <property type="entry name" value="GlcNAc_2-epim"/>
    <property type="match status" value="1"/>
</dbReference>
<dbReference type="AlphaFoldDB" id="A0A366AZK9"/>
<protein>
    <recommendedName>
        <fullName evidence="4">Cellobiose 2-epimerase</fullName>
        <shortName evidence="4">CE</shortName>
        <ecNumber evidence="4">5.1.3.11</ecNumber>
    </recommendedName>
</protein>
<dbReference type="InterPro" id="IPR028584">
    <property type="entry name" value="Cellobiose_2_epim"/>
</dbReference>
<reference evidence="5 6" key="1">
    <citation type="submission" date="2018-07" db="EMBL/GenBank/DDBJ databases">
        <title>Complete genome sequence of Flavobacterium psychrolimnae LMG 22018.</title>
        <authorList>
            <person name="Kim D.-U."/>
        </authorList>
    </citation>
    <scope>NUCLEOTIDE SEQUENCE [LARGE SCALE GENOMIC DNA]</scope>
    <source>
        <strain evidence="5 6">LMG 22018</strain>
    </source>
</reference>
<evidence type="ECO:0000256" key="3">
    <source>
        <dbReference type="ARBA" id="ARBA00023235"/>
    </source>
</evidence>
<dbReference type="Gene3D" id="1.50.10.10">
    <property type="match status" value="1"/>
</dbReference>
<sequence length="400" mass="46680">MSTPINQLQSELTTELDSILWYWSKFTMDTKNGGFIGQIDSNEIINIDAEKGSVLNARILWTFSSAFKITKNEEHKIIAKRAFDYILSHFYDTEFGGTFWSLHSDGTPKDTKNQIYAIAFVIYGMTEYYAVSKEEKALEVAIDLYKKIQEHSYDPINKGYLEAFTRDWKIITDLRLSDKDANEKKTMNTHLHIVEAYANLYKVWKDETLQKDIIEILQVIDTHFINEETGHLKLFFDENWIEKPDVISYGHDIEAAWLLLQCAEISEDATMIARYKIHAIQLTNSTKEGIDVDGGLWYELDPESNQLIAEKHWWPQAELMIGFFNTYQLTSDKAYLDIVLKNWDFVKTYILDTLNGEWYWGINADYSVIKKDKAGFWKCPYHNGRACIEIINRIKTIKNE</sequence>
<comment type="catalytic activity">
    <reaction evidence="1 4">
        <text>D-cellobiose = beta-D-glucosyl-(1-&gt;4)-D-mannopyranose</text>
        <dbReference type="Rhea" id="RHEA:23384"/>
        <dbReference type="ChEBI" id="CHEBI:17057"/>
        <dbReference type="ChEBI" id="CHEBI:47931"/>
        <dbReference type="EC" id="5.1.3.11"/>
    </reaction>
</comment>
<evidence type="ECO:0000313" key="6">
    <source>
        <dbReference type="Proteomes" id="UP000253676"/>
    </source>
</evidence>
<keyword evidence="6" id="KW-1185">Reference proteome</keyword>
<dbReference type="HAMAP" id="MF_00929">
    <property type="entry name" value="Cellobiose_2_epim"/>
    <property type="match status" value="1"/>
</dbReference>
<dbReference type="PANTHER" id="PTHR15108">
    <property type="entry name" value="N-ACYLGLUCOSAMINE-2-EPIMERASE"/>
    <property type="match status" value="1"/>
</dbReference>
<dbReference type="RefSeq" id="WP_113637143.1">
    <property type="nucleotide sequence ID" value="NZ_QNUX01000014.1"/>
</dbReference>
<evidence type="ECO:0000313" key="5">
    <source>
        <dbReference type="EMBL" id="RBN49324.1"/>
    </source>
</evidence>
<dbReference type="Proteomes" id="UP000253676">
    <property type="component" value="Unassembled WGS sequence"/>
</dbReference>
<comment type="caution">
    <text evidence="5">The sequence shown here is derived from an EMBL/GenBank/DDBJ whole genome shotgun (WGS) entry which is preliminary data.</text>
</comment>
<dbReference type="GO" id="GO:0047736">
    <property type="term" value="F:cellobiose epimerase activity"/>
    <property type="evidence" value="ECO:0007669"/>
    <property type="project" value="UniProtKB-UniRule"/>
</dbReference>
<accession>A0A366AZK9</accession>
<evidence type="ECO:0000256" key="2">
    <source>
        <dbReference type="ARBA" id="ARBA00008558"/>
    </source>
</evidence>
<organism evidence="5 6">
    <name type="scientific">Flavobacterium psychrolimnae</name>
    <dbReference type="NCBI Taxonomy" id="249351"/>
    <lineage>
        <taxon>Bacteria</taxon>
        <taxon>Pseudomonadati</taxon>
        <taxon>Bacteroidota</taxon>
        <taxon>Flavobacteriia</taxon>
        <taxon>Flavobacteriales</taxon>
        <taxon>Flavobacteriaceae</taxon>
        <taxon>Flavobacterium</taxon>
    </lineage>
</organism>
<gene>
    <name evidence="5" type="ORF">DR980_13795</name>
</gene>
<evidence type="ECO:0000256" key="1">
    <source>
        <dbReference type="ARBA" id="ARBA00001470"/>
    </source>
</evidence>
<dbReference type="InterPro" id="IPR010819">
    <property type="entry name" value="AGE/CE"/>
</dbReference>